<sequence>MNMQRSEMDSRLFEAAIAGNINALHQLLDENPLILADSALISPHENPLHIATKAGQLGFVREMIRLRPESVRELNKDGFRPLDIAAALGHIEIVKEIILRSTGTAGKEVCSLKGKEGRTAIHYAAINGKVEVMDELFNAWDGCIRDVTASGETALHLTVKYNKFDAFRKFIEWLEFRGSEELVNSGDEDGNTVLHLAVSKKQCEYVQLLLSCNSNIANKLEVNAKNKRGLTAMDIMENLIVENPSDIRLRETLQRAAASTTTSPPTASAQHVAVNVANNLKPKRPSRAQAANDWIKYFRYQKGRDSPSDTRNVLLVVAALIATVTFQAGVDPPNGLTKNNIESCTNINAPSPLAPPPVEKPGKMGPGPAVGLGVLFAKLGSTLHAAEYFIFVNSLGLASSISVIIYLTSGFPFKRELHISMYSMLFAYGWSIQDIDSENKTTRHILMGSAFLLPFLLRWLPRWAKRIWRWYKKKTLLEHHHV</sequence>
<evidence type="ECO:0000313" key="10">
    <source>
        <dbReference type="Proteomes" id="UP001652623"/>
    </source>
</evidence>
<dbReference type="SMART" id="SM00248">
    <property type="entry name" value="ANK"/>
    <property type="match status" value="6"/>
</dbReference>
<dbReference type="PROSITE" id="PS50297">
    <property type="entry name" value="ANK_REP_REGION"/>
    <property type="match status" value="2"/>
</dbReference>
<feature type="repeat" description="ANK" evidence="7">
    <location>
        <begin position="116"/>
        <end position="138"/>
    </location>
</feature>
<dbReference type="RefSeq" id="XP_060672974.1">
    <property type="nucleotide sequence ID" value="XM_060816991.1"/>
</dbReference>
<evidence type="ECO:0000256" key="2">
    <source>
        <dbReference type="ARBA" id="ARBA00022692"/>
    </source>
</evidence>
<feature type="transmembrane region" description="Helical" evidence="8">
    <location>
        <begin position="388"/>
        <end position="407"/>
    </location>
</feature>
<dbReference type="Proteomes" id="UP001652623">
    <property type="component" value="Chromosome 5"/>
</dbReference>
<feature type="repeat" description="ANK" evidence="7">
    <location>
        <begin position="189"/>
        <end position="221"/>
    </location>
</feature>
<keyword evidence="10" id="KW-1185">Reference proteome</keyword>
<evidence type="ECO:0000256" key="7">
    <source>
        <dbReference type="PROSITE-ProRule" id="PRU00023"/>
    </source>
</evidence>
<organism evidence="10 11">
    <name type="scientific">Ziziphus jujuba</name>
    <name type="common">Chinese jujube</name>
    <name type="synonym">Ziziphus sativa</name>
    <dbReference type="NCBI Taxonomy" id="326968"/>
    <lineage>
        <taxon>Eukaryota</taxon>
        <taxon>Viridiplantae</taxon>
        <taxon>Streptophyta</taxon>
        <taxon>Embryophyta</taxon>
        <taxon>Tracheophyta</taxon>
        <taxon>Spermatophyta</taxon>
        <taxon>Magnoliopsida</taxon>
        <taxon>eudicotyledons</taxon>
        <taxon>Gunneridae</taxon>
        <taxon>Pentapetalae</taxon>
        <taxon>rosids</taxon>
        <taxon>fabids</taxon>
        <taxon>Rosales</taxon>
        <taxon>Rhamnaceae</taxon>
        <taxon>Paliureae</taxon>
        <taxon>Ziziphus</taxon>
    </lineage>
</organism>
<evidence type="ECO:0000313" key="11">
    <source>
        <dbReference type="RefSeq" id="XP_060672974.1"/>
    </source>
</evidence>
<dbReference type="InterPro" id="IPR002110">
    <property type="entry name" value="Ankyrin_rpt"/>
</dbReference>
<dbReference type="PANTHER" id="PTHR24186">
    <property type="entry name" value="PROTEIN PHOSPHATASE 1 REGULATORY SUBUNIT"/>
    <property type="match status" value="1"/>
</dbReference>
<reference evidence="11" key="1">
    <citation type="submission" date="2025-08" db="UniProtKB">
        <authorList>
            <consortium name="RefSeq"/>
        </authorList>
    </citation>
    <scope>IDENTIFICATION</scope>
    <source>
        <tissue evidence="11">Seedling</tissue>
    </source>
</reference>
<dbReference type="GeneID" id="132803660"/>
<evidence type="ECO:0000256" key="3">
    <source>
        <dbReference type="ARBA" id="ARBA00022737"/>
    </source>
</evidence>
<dbReference type="InterPro" id="IPR036770">
    <property type="entry name" value="Ankyrin_rpt-contain_sf"/>
</dbReference>
<dbReference type="SUPFAM" id="SSF48403">
    <property type="entry name" value="Ankyrin repeat"/>
    <property type="match status" value="1"/>
</dbReference>
<protein>
    <submittedName>
        <fullName evidence="11">Ankyrin repeat-containing protein BDA1-like</fullName>
    </submittedName>
</protein>
<evidence type="ECO:0000256" key="1">
    <source>
        <dbReference type="ARBA" id="ARBA00004141"/>
    </source>
</evidence>
<evidence type="ECO:0000256" key="5">
    <source>
        <dbReference type="ARBA" id="ARBA00023043"/>
    </source>
</evidence>
<feature type="transmembrane region" description="Helical" evidence="8">
    <location>
        <begin position="312"/>
        <end position="330"/>
    </location>
</feature>
<comment type="subcellular location">
    <subcellularLocation>
        <location evidence="1">Membrane</location>
        <topology evidence="1">Multi-pass membrane protein</topology>
    </subcellularLocation>
</comment>
<keyword evidence="5 7" id="KW-0040">ANK repeat</keyword>
<keyword evidence="4 8" id="KW-1133">Transmembrane helix</keyword>
<dbReference type="PROSITE" id="PS50088">
    <property type="entry name" value="ANK_REPEAT"/>
    <property type="match status" value="2"/>
</dbReference>
<evidence type="ECO:0000256" key="4">
    <source>
        <dbReference type="ARBA" id="ARBA00022989"/>
    </source>
</evidence>
<dbReference type="Pfam" id="PF13962">
    <property type="entry name" value="PGG"/>
    <property type="match status" value="1"/>
</dbReference>
<dbReference type="Pfam" id="PF00023">
    <property type="entry name" value="Ank"/>
    <property type="match status" value="1"/>
</dbReference>
<dbReference type="PANTHER" id="PTHR24186:SF38">
    <property type="entry name" value="ANKYRIN REPEAT FAMILY PROTEIN"/>
    <property type="match status" value="1"/>
</dbReference>
<dbReference type="Gene3D" id="1.25.40.20">
    <property type="entry name" value="Ankyrin repeat-containing domain"/>
    <property type="match status" value="1"/>
</dbReference>
<name>A0ABM4A8B4_ZIZJJ</name>
<proteinExistence type="predicted"/>
<feature type="domain" description="PGG" evidence="9">
    <location>
        <begin position="308"/>
        <end position="340"/>
    </location>
</feature>
<gene>
    <name evidence="11" type="primary">LOC132803660</name>
</gene>
<evidence type="ECO:0000259" key="9">
    <source>
        <dbReference type="Pfam" id="PF13962"/>
    </source>
</evidence>
<accession>A0ABM4A8B4</accession>
<keyword evidence="6 8" id="KW-0472">Membrane</keyword>
<evidence type="ECO:0000256" key="6">
    <source>
        <dbReference type="ARBA" id="ARBA00023136"/>
    </source>
</evidence>
<dbReference type="InterPro" id="IPR026961">
    <property type="entry name" value="PGG_dom"/>
</dbReference>
<keyword evidence="3" id="KW-0677">Repeat</keyword>
<dbReference type="Pfam" id="PF12796">
    <property type="entry name" value="Ank_2"/>
    <property type="match status" value="2"/>
</dbReference>
<keyword evidence="2 8" id="KW-0812">Transmembrane</keyword>
<evidence type="ECO:0000256" key="8">
    <source>
        <dbReference type="SAM" id="Phobius"/>
    </source>
</evidence>